<dbReference type="EMBL" id="BK016008">
    <property type="protein sequence ID" value="DAF89360.1"/>
    <property type="molecule type" value="Genomic_DNA"/>
</dbReference>
<reference evidence="2" key="1">
    <citation type="journal article" date="2021" name="Proc. Natl. Acad. Sci. U.S.A.">
        <title>A Catalog of Tens of Thousands of Viruses from Human Metagenomes Reveals Hidden Associations with Chronic Diseases.</title>
        <authorList>
            <person name="Tisza M.J."/>
            <person name="Buck C.B."/>
        </authorList>
    </citation>
    <scope>NUCLEOTIDE SEQUENCE</scope>
    <source>
        <strain evidence="2">Ct7BG1</strain>
    </source>
</reference>
<proteinExistence type="predicted"/>
<sequence>MEININGVLLNLNVFEANQAQRLVESYKYVAEEAEKAQGKSLPEQINIQCEAVKVAFDSVFGEGAGTAVCGYENDLMKCIDAYTKLCEEKDRQEQMMNEKTNRLLSMYADDQEQVIEEKVTPLLSVQE</sequence>
<evidence type="ECO:0000259" key="1">
    <source>
        <dbReference type="Pfam" id="PF20378"/>
    </source>
</evidence>
<feature type="domain" description="DUF6673" evidence="1">
    <location>
        <begin position="4"/>
        <end position="106"/>
    </location>
</feature>
<protein>
    <submittedName>
        <fullName evidence="2">Tail assembly chaperone</fullName>
    </submittedName>
</protein>
<organism evidence="2">
    <name type="scientific">Siphoviridae sp. ct7BG1</name>
    <dbReference type="NCBI Taxonomy" id="2825349"/>
    <lineage>
        <taxon>Viruses</taxon>
        <taxon>Duplodnaviria</taxon>
        <taxon>Heunggongvirae</taxon>
        <taxon>Uroviricota</taxon>
        <taxon>Caudoviricetes</taxon>
    </lineage>
</organism>
<accession>A0A8S5U4G1</accession>
<evidence type="ECO:0000313" key="2">
    <source>
        <dbReference type="EMBL" id="DAF89360.1"/>
    </source>
</evidence>
<dbReference type="InterPro" id="IPR046655">
    <property type="entry name" value="DUF6673"/>
</dbReference>
<name>A0A8S5U4G1_9CAUD</name>
<dbReference type="Pfam" id="PF20378">
    <property type="entry name" value="DUF6673"/>
    <property type="match status" value="1"/>
</dbReference>